<gene>
    <name evidence="3" type="ORF">TGDOM2_270350</name>
</gene>
<dbReference type="AlphaFoldDB" id="A0A086KH37"/>
<feature type="transmembrane region" description="Helical" evidence="2">
    <location>
        <begin position="380"/>
        <end position="404"/>
    </location>
</feature>
<name>A0A086KH37_TOXGO</name>
<comment type="caution">
    <text evidence="3">The sequence shown here is derived from an EMBL/GenBank/DDBJ whole genome shotgun (WGS) entry which is preliminary data.</text>
</comment>
<sequence>MEKRRRRRACPSRSQGDVVGFLFQRKFVFPSNRLTPQGARTPDFFRFLSNFTCRKFLVCLFLSCASLADLPLSPAAFSPGFPRRTSGIFASAATPLRAEAAEGLDSSVSSPQSFSVEKEPLSLSLFESDEGPMGGAFRALFPQRSSGTLKADAKDREARRTLESLSLPAAEGASFLGLAAKNGESRKSWFPLPADSTAAPPDPQPGRRGVRVRLKQTSRALMVPAAVVGADAAGVSSSAVRLGNEQPGASRSAQMPGGPPKTVTGIPPASDEAPVQAHASMVQVHEATQGIGTMLAGAGISTLLGGLNQYQMGPFSPATPTSPGVMPGAAASPLPGAAAPGLAAPAAALPQMSPAATALAAPAALAPGIVAPQESSEPNVVAISLGIVGGLIALCLVGGCVYTATKKKRR</sequence>
<evidence type="ECO:0000313" key="4">
    <source>
        <dbReference type="Proteomes" id="UP000028837"/>
    </source>
</evidence>
<protein>
    <submittedName>
        <fullName evidence="3">Putative transmembrane protein</fullName>
    </submittedName>
</protein>
<feature type="transmembrane region" description="Helical" evidence="2">
    <location>
        <begin position="56"/>
        <end position="77"/>
    </location>
</feature>
<feature type="region of interest" description="Disordered" evidence="1">
    <location>
        <begin position="189"/>
        <end position="208"/>
    </location>
</feature>
<proteinExistence type="predicted"/>
<dbReference type="Proteomes" id="UP000028837">
    <property type="component" value="Unassembled WGS sequence"/>
</dbReference>
<keyword evidence="2" id="KW-0472">Membrane</keyword>
<dbReference type="OrthoDB" id="354894at2759"/>
<keyword evidence="2 3" id="KW-0812">Transmembrane</keyword>
<evidence type="ECO:0000256" key="1">
    <source>
        <dbReference type="SAM" id="MobiDB-lite"/>
    </source>
</evidence>
<evidence type="ECO:0000313" key="3">
    <source>
        <dbReference type="EMBL" id="KFG43705.1"/>
    </source>
</evidence>
<accession>A0A086KH37</accession>
<reference evidence="3 4" key="1">
    <citation type="submission" date="2014-02" db="EMBL/GenBank/DDBJ databases">
        <authorList>
            <person name="Sibley D."/>
            <person name="Venepally P."/>
            <person name="Karamycheva S."/>
            <person name="Hadjithomas M."/>
            <person name="Khan A."/>
            <person name="Brunk B."/>
            <person name="Roos D."/>
            <person name="Caler E."/>
            <person name="Lorenzi H."/>
        </authorList>
    </citation>
    <scope>NUCLEOTIDE SEQUENCE [LARGE SCALE GENOMIC DNA]</scope>
    <source>
        <strain evidence="3 4">GAB2-2007-GAL-DOM2</strain>
    </source>
</reference>
<keyword evidence="2" id="KW-1133">Transmembrane helix</keyword>
<dbReference type="VEuPathDB" id="ToxoDB:TGDOM2_270350"/>
<evidence type="ECO:0000256" key="2">
    <source>
        <dbReference type="SAM" id="Phobius"/>
    </source>
</evidence>
<dbReference type="EMBL" id="AHZU02000492">
    <property type="protein sequence ID" value="KFG43705.1"/>
    <property type="molecule type" value="Genomic_DNA"/>
</dbReference>
<organism evidence="3 4">
    <name type="scientific">Toxoplasma gondii GAB2-2007-GAL-DOM2</name>
    <dbReference type="NCBI Taxonomy" id="1130820"/>
    <lineage>
        <taxon>Eukaryota</taxon>
        <taxon>Sar</taxon>
        <taxon>Alveolata</taxon>
        <taxon>Apicomplexa</taxon>
        <taxon>Conoidasida</taxon>
        <taxon>Coccidia</taxon>
        <taxon>Eucoccidiorida</taxon>
        <taxon>Eimeriorina</taxon>
        <taxon>Sarcocystidae</taxon>
        <taxon>Toxoplasma</taxon>
    </lineage>
</organism>